<gene>
    <name evidence="1" type="ORF">DERYTH_LOCUS22464</name>
</gene>
<accession>A0A9N9P2E6</accession>
<protein>
    <submittedName>
        <fullName evidence="1">6413_t:CDS:1</fullName>
    </submittedName>
</protein>
<name>A0A9N9P2E6_9GLOM</name>
<feature type="non-terminal residue" evidence="1">
    <location>
        <position position="78"/>
    </location>
</feature>
<evidence type="ECO:0000313" key="1">
    <source>
        <dbReference type="EMBL" id="CAG8796351.1"/>
    </source>
</evidence>
<proteinExistence type="predicted"/>
<organism evidence="1 2">
    <name type="scientific">Dentiscutata erythropus</name>
    <dbReference type="NCBI Taxonomy" id="1348616"/>
    <lineage>
        <taxon>Eukaryota</taxon>
        <taxon>Fungi</taxon>
        <taxon>Fungi incertae sedis</taxon>
        <taxon>Mucoromycota</taxon>
        <taxon>Glomeromycotina</taxon>
        <taxon>Glomeromycetes</taxon>
        <taxon>Diversisporales</taxon>
        <taxon>Gigasporaceae</taxon>
        <taxon>Dentiscutata</taxon>
    </lineage>
</organism>
<sequence>MDDEHRSPGEKIDTILALKDSNKEFSVIEVTGPPSKNDWSHFIEDQLKISKSLKTLINKLVRYTPSFNIQNMSLYGTQ</sequence>
<dbReference type="EMBL" id="CAJVPY010031258">
    <property type="protein sequence ID" value="CAG8796351.1"/>
    <property type="molecule type" value="Genomic_DNA"/>
</dbReference>
<dbReference type="AlphaFoldDB" id="A0A9N9P2E6"/>
<keyword evidence="2" id="KW-1185">Reference proteome</keyword>
<evidence type="ECO:0000313" key="2">
    <source>
        <dbReference type="Proteomes" id="UP000789405"/>
    </source>
</evidence>
<reference evidence="1" key="1">
    <citation type="submission" date="2021-06" db="EMBL/GenBank/DDBJ databases">
        <authorList>
            <person name="Kallberg Y."/>
            <person name="Tangrot J."/>
            <person name="Rosling A."/>
        </authorList>
    </citation>
    <scope>NUCLEOTIDE SEQUENCE</scope>
    <source>
        <strain evidence="1">MA453B</strain>
    </source>
</reference>
<dbReference type="Proteomes" id="UP000789405">
    <property type="component" value="Unassembled WGS sequence"/>
</dbReference>
<comment type="caution">
    <text evidence="1">The sequence shown here is derived from an EMBL/GenBank/DDBJ whole genome shotgun (WGS) entry which is preliminary data.</text>
</comment>
<dbReference type="OrthoDB" id="2443197at2759"/>